<feature type="compositionally biased region" description="Basic and acidic residues" evidence="1">
    <location>
        <begin position="1"/>
        <end position="18"/>
    </location>
</feature>
<name>A0ABW4TAN2_9ACTN</name>
<gene>
    <name evidence="2" type="ORF">ACFSKW_47215</name>
</gene>
<sequence>MSIFDKVKEMLGEKHKNVPEQGGPATDETTAQAGDVLSDFRNKAEEAAMSGIDEAARNVDEATGGRFTDQIDQGAEQARNIADKIDGEQG</sequence>
<protein>
    <submittedName>
        <fullName evidence="2">Antitoxin</fullName>
    </submittedName>
</protein>
<dbReference type="Proteomes" id="UP001597368">
    <property type="component" value="Unassembled WGS sequence"/>
</dbReference>
<keyword evidence="3" id="KW-1185">Reference proteome</keyword>
<evidence type="ECO:0000256" key="1">
    <source>
        <dbReference type="SAM" id="MobiDB-lite"/>
    </source>
</evidence>
<dbReference type="InterPro" id="IPR028037">
    <property type="entry name" value="Antitoxin_Rv0909/MT0933"/>
</dbReference>
<comment type="caution">
    <text evidence="2">The sequence shown here is derived from an EMBL/GenBank/DDBJ whole genome shotgun (WGS) entry which is preliminary data.</text>
</comment>
<organism evidence="2 3">
    <name type="scientific">Nonomuraea mangrovi</name>
    <dbReference type="NCBI Taxonomy" id="2316207"/>
    <lineage>
        <taxon>Bacteria</taxon>
        <taxon>Bacillati</taxon>
        <taxon>Actinomycetota</taxon>
        <taxon>Actinomycetes</taxon>
        <taxon>Streptosporangiales</taxon>
        <taxon>Streptosporangiaceae</taxon>
        <taxon>Nonomuraea</taxon>
    </lineage>
</organism>
<reference evidence="3" key="1">
    <citation type="journal article" date="2019" name="Int. J. Syst. Evol. Microbiol.">
        <title>The Global Catalogue of Microorganisms (GCM) 10K type strain sequencing project: providing services to taxonomists for standard genome sequencing and annotation.</title>
        <authorList>
            <consortium name="The Broad Institute Genomics Platform"/>
            <consortium name="The Broad Institute Genome Sequencing Center for Infectious Disease"/>
            <person name="Wu L."/>
            <person name="Ma J."/>
        </authorList>
    </citation>
    <scope>NUCLEOTIDE SEQUENCE [LARGE SCALE GENOMIC DNA]</scope>
    <source>
        <strain evidence="3">ICMP 6774ER</strain>
    </source>
</reference>
<dbReference type="RefSeq" id="WP_379581164.1">
    <property type="nucleotide sequence ID" value="NZ_JBHUFV010000079.1"/>
</dbReference>
<proteinExistence type="predicted"/>
<accession>A0ABW4TAN2</accession>
<feature type="region of interest" description="Disordered" evidence="1">
    <location>
        <begin position="1"/>
        <end position="30"/>
    </location>
</feature>
<dbReference type="EMBL" id="JBHUFV010000079">
    <property type="protein sequence ID" value="MFD1939077.1"/>
    <property type="molecule type" value="Genomic_DNA"/>
</dbReference>
<dbReference type="Pfam" id="PF14013">
    <property type="entry name" value="MT0933_antitox"/>
    <property type="match status" value="1"/>
</dbReference>
<evidence type="ECO:0000313" key="2">
    <source>
        <dbReference type="EMBL" id="MFD1939077.1"/>
    </source>
</evidence>
<evidence type="ECO:0000313" key="3">
    <source>
        <dbReference type="Proteomes" id="UP001597368"/>
    </source>
</evidence>